<feature type="transmembrane region" description="Helical" evidence="1">
    <location>
        <begin position="252"/>
        <end position="274"/>
    </location>
</feature>
<accession>A0A1H1T5E2</accession>
<keyword evidence="1" id="KW-1133">Transmembrane helix</keyword>
<dbReference type="GO" id="GO:0016747">
    <property type="term" value="F:acyltransferase activity, transferring groups other than amino-acyl groups"/>
    <property type="evidence" value="ECO:0007669"/>
    <property type="project" value="InterPro"/>
</dbReference>
<feature type="transmembrane region" description="Helical" evidence="1">
    <location>
        <begin position="74"/>
        <end position="97"/>
    </location>
</feature>
<dbReference type="Proteomes" id="UP000198983">
    <property type="component" value="Chromosome I"/>
</dbReference>
<dbReference type="STRING" id="117157.SAMN04489717_3065"/>
<keyword evidence="1" id="KW-0812">Transmembrane</keyword>
<feature type="domain" description="Acyltransferase 3" evidence="2">
    <location>
        <begin position="28"/>
        <end position="391"/>
    </location>
</feature>
<protein>
    <submittedName>
        <fullName evidence="3">Acyltransferase family protein</fullName>
    </submittedName>
</protein>
<name>A0A1H1T5E2_9ACTN</name>
<dbReference type="OrthoDB" id="8206682at2"/>
<evidence type="ECO:0000256" key="1">
    <source>
        <dbReference type="SAM" id="Phobius"/>
    </source>
</evidence>
<sequence>MTMTTVVTRPWQAFADTVAARTPASRDRALDAYRALATLGVVTGHWLVGALVAQPDGTLRIASPLRDLGALAPASWVLQMLGLFFLVGGHAAVSSLARSAERGEPYGTWLRRRFARLARPVLAATALSAGCLAVLGAVGVPEGTLRTWVVLLVQPFWFVAVYAVLTVLTRYAVAADRRWRGWAVLPLLAVVAATDLARYGPWSDAVPGWVGLVNLVPGWLFAYQLGVSWGRGTFSAASLGSKGASQGRFGRWAGWLLLVGGATLFAVLLVVFHYPASMVGVPGAARSNAHPPSLLVPALAAFQSGAALLLHGPVTRLMRRPGLWAGVAAVNLAAMTIFCWHQVPMVLVSLAGKSAIGAVPGLTTSPDQLSWVLARVAWLPVMAAVLVAVVAATRRFEAPLGLRAPLARVGAAVVTAAAVGFFVSLY</sequence>
<reference evidence="3 4" key="1">
    <citation type="submission" date="2016-10" db="EMBL/GenBank/DDBJ databases">
        <authorList>
            <person name="de Groot N.N."/>
        </authorList>
    </citation>
    <scope>NUCLEOTIDE SEQUENCE [LARGE SCALE GENOMIC DNA]</scope>
    <source>
        <strain evidence="3 4">DSM 22024</strain>
    </source>
</reference>
<feature type="transmembrane region" description="Helical" evidence="1">
    <location>
        <begin position="145"/>
        <end position="169"/>
    </location>
</feature>
<keyword evidence="3" id="KW-0012">Acyltransferase</keyword>
<dbReference type="InterPro" id="IPR002656">
    <property type="entry name" value="Acyl_transf_3_dom"/>
</dbReference>
<evidence type="ECO:0000259" key="2">
    <source>
        <dbReference type="Pfam" id="PF01757"/>
    </source>
</evidence>
<keyword evidence="1" id="KW-0472">Membrane</keyword>
<feature type="transmembrane region" description="Helical" evidence="1">
    <location>
        <begin position="372"/>
        <end position="393"/>
    </location>
</feature>
<gene>
    <name evidence="3" type="ORF">SAMN04489717_3065</name>
</gene>
<feature type="transmembrane region" description="Helical" evidence="1">
    <location>
        <begin position="405"/>
        <end position="425"/>
    </location>
</feature>
<keyword evidence="3" id="KW-0808">Transferase</keyword>
<dbReference type="EMBL" id="LT629732">
    <property type="protein sequence ID" value="SDS55381.1"/>
    <property type="molecule type" value="Genomic_DNA"/>
</dbReference>
<evidence type="ECO:0000313" key="3">
    <source>
        <dbReference type="EMBL" id="SDS55381.1"/>
    </source>
</evidence>
<feature type="transmembrane region" description="Helical" evidence="1">
    <location>
        <begin position="35"/>
        <end position="54"/>
    </location>
</feature>
<dbReference type="AlphaFoldDB" id="A0A1H1T5E2"/>
<feature type="transmembrane region" description="Helical" evidence="1">
    <location>
        <begin position="323"/>
        <end position="343"/>
    </location>
</feature>
<feature type="transmembrane region" description="Helical" evidence="1">
    <location>
        <begin position="294"/>
        <end position="311"/>
    </location>
</feature>
<dbReference type="RefSeq" id="WP_092654349.1">
    <property type="nucleotide sequence ID" value="NZ_LT629732.1"/>
</dbReference>
<proteinExistence type="predicted"/>
<dbReference type="Pfam" id="PF01757">
    <property type="entry name" value="Acyl_transf_3"/>
    <property type="match status" value="1"/>
</dbReference>
<organism evidence="3 4">
    <name type="scientific">Actinopolymorpha singaporensis</name>
    <dbReference type="NCBI Taxonomy" id="117157"/>
    <lineage>
        <taxon>Bacteria</taxon>
        <taxon>Bacillati</taxon>
        <taxon>Actinomycetota</taxon>
        <taxon>Actinomycetes</taxon>
        <taxon>Propionibacteriales</taxon>
        <taxon>Actinopolymorphaceae</taxon>
        <taxon>Actinopolymorpha</taxon>
    </lineage>
</organism>
<keyword evidence="4" id="KW-1185">Reference proteome</keyword>
<feature type="transmembrane region" description="Helical" evidence="1">
    <location>
        <begin position="117"/>
        <end position="139"/>
    </location>
</feature>
<feature type="transmembrane region" description="Helical" evidence="1">
    <location>
        <begin position="181"/>
        <end position="200"/>
    </location>
</feature>
<evidence type="ECO:0000313" key="4">
    <source>
        <dbReference type="Proteomes" id="UP000198983"/>
    </source>
</evidence>